<organism evidence="2 3">
    <name type="scientific">Massilia violaceinigra</name>
    <dbReference type="NCBI Taxonomy" id="2045208"/>
    <lineage>
        <taxon>Bacteria</taxon>
        <taxon>Pseudomonadati</taxon>
        <taxon>Pseudomonadota</taxon>
        <taxon>Betaproteobacteria</taxon>
        <taxon>Burkholderiales</taxon>
        <taxon>Oxalobacteraceae</taxon>
        <taxon>Telluria group</taxon>
        <taxon>Massilia</taxon>
    </lineage>
</organism>
<feature type="transmembrane region" description="Helical" evidence="1">
    <location>
        <begin position="82"/>
        <end position="100"/>
    </location>
</feature>
<feature type="transmembrane region" description="Helical" evidence="1">
    <location>
        <begin position="316"/>
        <end position="337"/>
    </location>
</feature>
<accession>A0A2D2DSL4</accession>
<dbReference type="OrthoDB" id="8774625at2"/>
<keyword evidence="1" id="KW-1133">Transmembrane helix</keyword>
<feature type="transmembrane region" description="Helical" evidence="1">
    <location>
        <begin position="219"/>
        <end position="242"/>
    </location>
</feature>
<feature type="transmembrane region" description="Helical" evidence="1">
    <location>
        <begin position="140"/>
        <end position="161"/>
    </location>
</feature>
<dbReference type="KEGG" id="mass:CR152_28270"/>
<keyword evidence="1" id="KW-0472">Membrane</keyword>
<dbReference type="Proteomes" id="UP000229897">
    <property type="component" value="Chromosome"/>
</dbReference>
<sequence length="353" mass="37609">MNPQSSPDAVPAGGFFTAAANYGVAAPRPRLLLVTLMLIALCILLITAIDFAFLSERVNFTLSMTEVKATTYEALRANEMNTILFVTAVMGGVLALIAFGRGWARWVWLLVCMLAGSALALIWVALMFQYAPGAAMIKCAVYVMLVVLSCLLFAPSSNAWFRQLKELRNNPRRQAATPAAWQSAAPADGKAYDPYAPPGGLSGVSGAALAPVVLPPRPLTATAGLGLCVLASLAGMVISLIYMPDVLAAQSVALGTGMMKNLVYGSLIVGTVIVMLLMYFIARASNVARWIWLVLAIIGFFNSINAFKTAFVVSTLYGSLAVITQLIVLAGTILLFVPASNQWVRDTAQARRP</sequence>
<evidence type="ECO:0000256" key="1">
    <source>
        <dbReference type="SAM" id="Phobius"/>
    </source>
</evidence>
<dbReference type="AlphaFoldDB" id="A0A2D2DSL4"/>
<feature type="transmembrane region" description="Helical" evidence="1">
    <location>
        <begin position="262"/>
        <end position="281"/>
    </location>
</feature>
<protein>
    <submittedName>
        <fullName evidence="2">Uncharacterized protein</fullName>
    </submittedName>
</protein>
<keyword evidence="1" id="KW-0812">Transmembrane</keyword>
<proteinExistence type="predicted"/>
<feature type="transmembrane region" description="Helical" evidence="1">
    <location>
        <begin position="31"/>
        <end position="54"/>
    </location>
</feature>
<evidence type="ECO:0000313" key="2">
    <source>
        <dbReference type="EMBL" id="ATQ77967.1"/>
    </source>
</evidence>
<evidence type="ECO:0000313" key="3">
    <source>
        <dbReference type="Proteomes" id="UP000229897"/>
    </source>
</evidence>
<feature type="transmembrane region" description="Helical" evidence="1">
    <location>
        <begin position="287"/>
        <end position="304"/>
    </location>
</feature>
<reference evidence="2" key="1">
    <citation type="submission" date="2017-10" db="EMBL/GenBank/DDBJ databases">
        <title>Massilia psychrophilum sp. nov., a novel purple-pigmented bacterium isolated from Tianshan glacier, Xinjiang Municipality, China.</title>
        <authorList>
            <person name="Wang H."/>
        </authorList>
    </citation>
    <scope>NUCLEOTIDE SEQUENCE [LARGE SCALE GENOMIC DNA]</scope>
    <source>
        <strain evidence="2">B2</strain>
    </source>
</reference>
<dbReference type="RefSeq" id="WP_099880600.1">
    <property type="nucleotide sequence ID" value="NZ_CP024608.1"/>
</dbReference>
<keyword evidence="3" id="KW-1185">Reference proteome</keyword>
<feature type="transmembrane region" description="Helical" evidence="1">
    <location>
        <begin position="106"/>
        <end position="128"/>
    </location>
</feature>
<name>A0A2D2DSL4_9BURK</name>
<gene>
    <name evidence="2" type="ORF">CR152_28270</name>
</gene>
<dbReference type="EMBL" id="CP024608">
    <property type="protein sequence ID" value="ATQ77967.1"/>
    <property type="molecule type" value="Genomic_DNA"/>
</dbReference>